<name>A0A9D4FGR0_DREPO</name>
<evidence type="ECO:0000313" key="2">
    <source>
        <dbReference type="Proteomes" id="UP000828390"/>
    </source>
</evidence>
<keyword evidence="2" id="KW-1185">Reference proteome</keyword>
<dbReference type="AlphaFoldDB" id="A0A9D4FGR0"/>
<dbReference type="EMBL" id="JAIWYP010000007">
    <property type="protein sequence ID" value="KAH3798578.1"/>
    <property type="molecule type" value="Genomic_DNA"/>
</dbReference>
<proteinExistence type="predicted"/>
<accession>A0A9D4FGR0</accession>
<evidence type="ECO:0000313" key="1">
    <source>
        <dbReference type="EMBL" id="KAH3798578.1"/>
    </source>
</evidence>
<reference evidence="1" key="1">
    <citation type="journal article" date="2019" name="bioRxiv">
        <title>The Genome of the Zebra Mussel, Dreissena polymorpha: A Resource for Invasive Species Research.</title>
        <authorList>
            <person name="McCartney M.A."/>
            <person name="Auch B."/>
            <person name="Kono T."/>
            <person name="Mallez S."/>
            <person name="Zhang Y."/>
            <person name="Obille A."/>
            <person name="Becker A."/>
            <person name="Abrahante J.E."/>
            <person name="Garbe J."/>
            <person name="Badalamenti J.P."/>
            <person name="Herman A."/>
            <person name="Mangelson H."/>
            <person name="Liachko I."/>
            <person name="Sullivan S."/>
            <person name="Sone E.D."/>
            <person name="Koren S."/>
            <person name="Silverstein K.A.T."/>
            <person name="Beckman K.B."/>
            <person name="Gohl D.M."/>
        </authorList>
    </citation>
    <scope>NUCLEOTIDE SEQUENCE</scope>
    <source>
        <strain evidence="1">Duluth1</strain>
        <tissue evidence="1">Whole animal</tissue>
    </source>
</reference>
<gene>
    <name evidence="1" type="ORF">DPMN_152178</name>
</gene>
<organism evidence="1 2">
    <name type="scientific">Dreissena polymorpha</name>
    <name type="common">Zebra mussel</name>
    <name type="synonym">Mytilus polymorpha</name>
    <dbReference type="NCBI Taxonomy" id="45954"/>
    <lineage>
        <taxon>Eukaryota</taxon>
        <taxon>Metazoa</taxon>
        <taxon>Spiralia</taxon>
        <taxon>Lophotrochozoa</taxon>
        <taxon>Mollusca</taxon>
        <taxon>Bivalvia</taxon>
        <taxon>Autobranchia</taxon>
        <taxon>Heteroconchia</taxon>
        <taxon>Euheterodonta</taxon>
        <taxon>Imparidentia</taxon>
        <taxon>Neoheterodontei</taxon>
        <taxon>Myida</taxon>
        <taxon>Dreissenoidea</taxon>
        <taxon>Dreissenidae</taxon>
        <taxon>Dreissena</taxon>
    </lineage>
</organism>
<comment type="caution">
    <text evidence="1">The sequence shown here is derived from an EMBL/GenBank/DDBJ whole genome shotgun (WGS) entry which is preliminary data.</text>
</comment>
<reference evidence="1" key="2">
    <citation type="submission" date="2020-11" db="EMBL/GenBank/DDBJ databases">
        <authorList>
            <person name="McCartney M.A."/>
            <person name="Auch B."/>
            <person name="Kono T."/>
            <person name="Mallez S."/>
            <person name="Becker A."/>
            <person name="Gohl D.M."/>
            <person name="Silverstein K.A.T."/>
            <person name="Koren S."/>
            <person name="Bechman K.B."/>
            <person name="Herman A."/>
            <person name="Abrahante J.E."/>
            <person name="Garbe J."/>
        </authorList>
    </citation>
    <scope>NUCLEOTIDE SEQUENCE</scope>
    <source>
        <strain evidence="1">Duluth1</strain>
        <tissue evidence="1">Whole animal</tissue>
    </source>
</reference>
<protein>
    <submittedName>
        <fullName evidence="1">Uncharacterized protein</fullName>
    </submittedName>
</protein>
<dbReference type="Proteomes" id="UP000828390">
    <property type="component" value="Unassembled WGS sequence"/>
</dbReference>
<sequence length="50" mass="5894">MTRLGYGEEIRRWRVAKYCEHDRHLNAQPRSFAVKTAGSKAQGLYLPFRK</sequence>